<dbReference type="Pfam" id="PF08268">
    <property type="entry name" value="FBA_3"/>
    <property type="match status" value="1"/>
</dbReference>
<dbReference type="SUPFAM" id="SSF81383">
    <property type="entry name" value="F-box domain"/>
    <property type="match status" value="1"/>
</dbReference>
<dbReference type="SMART" id="SM00256">
    <property type="entry name" value="FBOX"/>
    <property type="match status" value="1"/>
</dbReference>
<comment type="caution">
    <text evidence="2">The sequence shown here is derived from an EMBL/GenBank/DDBJ whole genome shotgun (WGS) entry which is preliminary data.</text>
</comment>
<dbReference type="AlphaFoldDB" id="A0AAX6HXE7"/>
<dbReference type="Gene3D" id="1.20.1280.50">
    <property type="match status" value="1"/>
</dbReference>
<dbReference type="PANTHER" id="PTHR31111:SF136">
    <property type="entry name" value="F-BOX ASSOCIATED DOMAIN-CONTAINING PROTEIN"/>
    <property type="match status" value="1"/>
</dbReference>
<dbReference type="InterPro" id="IPR036047">
    <property type="entry name" value="F-box-like_dom_sf"/>
</dbReference>
<reference evidence="2" key="2">
    <citation type="submission" date="2023-04" db="EMBL/GenBank/DDBJ databases">
        <authorList>
            <person name="Bruccoleri R.E."/>
            <person name="Oakeley E.J."/>
            <person name="Faust A.-M."/>
            <person name="Dessus-Babus S."/>
            <person name="Altorfer M."/>
            <person name="Burckhardt D."/>
            <person name="Oertli M."/>
            <person name="Naumann U."/>
            <person name="Petersen F."/>
            <person name="Wong J."/>
        </authorList>
    </citation>
    <scope>NUCLEOTIDE SEQUENCE</scope>
    <source>
        <strain evidence="2">GSM-AAB239-AS_SAM_17_03QT</strain>
        <tissue evidence="2">Leaf</tissue>
    </source>
</reference>
<dbReference type="PROSITE" id="PS50181">
    <property type="entry name" value="FBOX"/>
    <property type="match status" value="1"/>
</dbReference>
<dbReference type="InterPro" id="IPR017451">
    <property type="entry name" value="F-box-assoc_interact_dom"/>
</dbReference>
<gene>
    <name evidence="2" type="ORF">M6B38_287660</name>
</gene>
<evidence type="ECO:0000313" key="2">
    <source>
        <dbReference type="EMBL" id="KAJ6845403.1"/>
    </source>
</evidence>
<organism evidence="2 3">
    <name type="scientific">Iris pallida</name>
    <name type="common">Sweet iris</name>
    <dbReference type="NCBI Taxonomy" id="29817"/>
    <lineage>
        <taxon>Eukaryota</taxon>
        <taxon>Viridiplantae</taxon>
        <taxon>Streptophyta</taxon>
        <taxon>Embryophyta</taxon>
        <taxon>Tracheophyta</taxon>
        <taxon>Spermatophyta</taxon>
        <taxon>Magnoliopsida</taxon>
        <taxon>Liliopsida</taxon>
        <taxon>Asparagales</taxon>
        <taxon>Iridaceae</taxon>
        <taxon>Iridoideae</taxon>
        <taxon>Irideae</taxon>
        <taxon>Iris</taxon>
    </lineage>
</organism>
<dbReference type="NCBIfam" id="TIGR01640">
    <property type="entry name" value="F_box_assoc_1"/>
    <property type="match status" value="1"/>
</dbReference>
<evidence type="ECO:0000259" key="1">
    <source>
        <dbReference type="PROSITE" id="PS50181"/>
    </source>
</evidence>
<keyword evidence="3" id="KW-1185">Reference proteome</keyword>
<dbReference type="InterPro" id="IPR013187">
    <property type="entry name" value="F-box-assoc_dom_typ3"/>
</dbReference>
<evidence type="ECO:0000313" key="3">
    <source>
        <dbReference type="Proteomes" id="UP001140949"/>
    </source>
</evidence>
<dbReference type="PANTHER" id="PTHR31111">
    <property type="entry name" value="BNAA05G37150D PROTEIN-RELATED"/>
    <property type="match status" value="1"/>
</dbReference>
<dbReference type="Proteomes" id="UP001140949">
    <property type="component" value="Unassembled WGS sequence"/>
</dbReference>
<accession>A0AAX6HXE7</accession>
<reference evidence="2" key="1">
    <citation type="journal article" date="2023" name="GigaByte">
        <title>Genome assembly of the bearded iris, Iris pallida Lam.</title>
        <authorList>
            <person name="Bruccoleri R.E."/>
            <person name="Oakeley E.J."/>
            <person name="Faust A.M.E."/>
            <person name="Altorfer M."/>
            <person name="Dessus-Babus S."/>
            <person name="Burckhardt D."/>
            <person name="Oertli M."/>
            <person name="Naumann U."/>
            <person name="Petersen F."/>
            <person name="Wong J."/>
        </authorList>
    </citation>
    <scope>NUCLEOTIDE SEQUENCE</scope>
    <source>
        <strain evidence="2">GSM-AAB239-AS_SAM_17_03QT</strain>
    </source>
</reference>
<proteinExistence type="predicted"/>
<feature type="domain" description="F-box" evidence="1">
    <location>
        <begin position="1"/>
        <end position="43"/>
    </location>
</feature>
<dbReference type="EMBL" id="JANAVB010006200">
    <property type="protein sequence ID" value="KAJ6845403.1"/>
    <property type="molecule type" value="Genomic_DNA"/>
</dbReference>
<sequence length="460" mass="51872">MEKFPREVVCDILSRLPLKYVIQCICVCKTWLGIVRDPAFEELHFSRSESEPAILILAHHVIGGKDEEEEEEEEEEKKKKKEVVGISYMKQERLALVPGETLALVPGETAIGNIVSSHSWSFVGTCRGLLCFASPSEVVIVCNPVTREHVLLPEPTPCPKPYRVMLAFGFDPIAKKYKVVRLVCPPPERRPEVAAQVYTLGDAGSWRIVQGFNFNCAPRGRSVYASGAVHWLAHPHPDNPPPPPPPRHRHHPRHPYIQHLLAHQQIDHLGESILSFDLGKEAFEMAPHIRFGVESSLEELGKCVAVVDTSSTTLVEVSVLRDISQNHWQKEYILPVRKPRLCDRGSPRLICALEHDGVLLVWLQDSLLSYRRKGFLRRDLKLARFPTWLDWEICSGYRGSLVSLSHLSAGNGDHRSDDVSFVGDQELYAISSEDVVGGREEARRCDNIVNCFHENGMMLD</sequence>
<dbReference type="InterPro" id="IPR001810">
    <property type="entry name" value="F-box_dom"/>
</dbReference>
<protein>
    <submittedName>
        <fullName evidence="2">F-box protein-like</fullName>
    </submittedName>
</protein>
<name>A0AAX6HXE7_IRIPA</name>
<dbReference type="Pfam" id="PF00646">
    <property type="entry name" value="F-box"/>
    <property type="match status" value="1"/>
</dbReference>